<reference evidence="2" key="1">
    <citation type="journal article" date="2021" name="Elife">
        <title>Highly contiguous assemblies of 101 drosophilid genomes.</title>
        <authorList>
            <person name="Kim B.Y."/>
            <person name="Wang J.R."/>
            <person name="Miller D.E."/>
            <person name="Barmina O."/>
            <person name="Delaney E."/>
            <person name="Thompson A."/>
            <person name="Comeault A.A."/>
            <person name="Peede D."/>
            <person name="D'Agostino E.R."/>
            <person name="Pelaez J."/>
            <person name="Aguilar J.M."/>
            <person name="Haji D."/>
            <person name="Matsunaga T."/>
            <person name="Armstrong E.E."/>
            <person name="Zych M."/>
            <person name="Ogawa Y."/>
            <person name="Stamenkovic-Radak M."/>
            <person name="Jelic M."/>
            <person name="Veselinovic M.S."/>
            <person name="Tanaskovic M."/>
            <person name="Eric P."/>
            <person name="Gao J.J."/>
            <person name="Katoh T.K."/>
            <person name="Toda M.J."/>
            <person name="Watabe H."/>
            <person name="Watada M."/>
            <person name="Davis J.S."/>
            <person name="Moyle L.C."/>
            <person name="Manoli G."/>
            <person name="Bertolini E."/>
            <person name="Kostal V."/>
            <person name="Hawley R.S."/>
            <person name="Takahashi A."/>
            <person name="Jones C.D."/>
            <person name="Price D.K."/>
            <person name="Whiteman N."/>
            <person name="Kopp A."/>
            <person name="Matute D.R."/>
            <person name="Petrov D.A."/>
        </authorList>
    </citation>
    <scope>NUCLEOTIDE SEQUENCE [LARGE SCALE GENOMIC DNA]</scope>
</reference>
<evidence type="ECO:0000313" key="1">
    <source>
        <dbReference type="EnsemblMetazoa" id="XP_016970161.2"/>
    </source>
</evidence>
<protein>
    <submittedName>
        <fullName evidence="1">Uncharacterized protein</fullName>
    </submittedName>
</protein>
<name>A0ABM5GVI1_DRORH</name>
<keyword evidence="2" id="KW-1185">Reference proteome</keyword>
<dbReference type="RefSeq" id="XP_016970161.2">
    <property type="nucleotide sequence ID" value="XM_017114672.2"/>
</dbReference>
<organism evidence="1 2">
    <name type="scientific">Drosophila rhopaloa</name>
    <name type="common">Fruit fly</name>
    <dbReference type="NCBI Taxonomy" id="1041015"/>
    <lineage>
        <taxon>Eukaryota</taxon>
        <taxon>Metazoa</taxon>
        <taxon>Ecdysozoa</taxon>
        <taxon>Arthropoda</taxon>
        <taxon>Hexapoda</taxon>
        <taxon>Insecta</taxon>
        <taxon>Pterygota</taxon>
        <taxon>Neoptera</taxon>
        <taxon>Endopterygota</taxon>
        <taxon>Diptera</taxon>
        <taxon>Brachycera</taxon>
        <taxon>Muscomorpha</taxon>
        <taxon>Ephydroidea</taxon>
        <taxon>Drosophilidae</taxon>
        <taxon>Drosophila</taxon>
        <taxon>Sophophora</taxon>
    </lineage>
</organism>
<dbReference type="EnsemblMetazoa" id="XM_017114672.2">
    <property type="protein sequence ID" value="XP_016970161.2"/>
    <property type="gene ID" value="LOC108037993"/>
</dbReference>
<proteinExistence type="predicted"/>
<dbReference type="GeneID" id="108037993"/>
<evidence type="ECO:0000313" key="2">
    <source>
        <dbReference type="Proteomes" id="UP001652680"/>
    </source>
</evidence>
<dbReference type="Proteomes" id="UP001652680">
    <property type="component" value="Unassembled WGS sequence"/>
</dbReference>
<sequence length="109" mass="13302">MIKILKRLRGKGSYLVRGYQTRPKICQQPGVFVHPEVRRTIPLVYFKKNDLPYKLDLELLARPDCSISTLERQRRSQEYFRQFCKRQRSCFSDTYHWSEFRRKMIYGSY</sequence>
<reference evidence="1" key="2">
    <citation type="submission" date="2025-05" db="UniProtKB">
        <authorList>
            <consortium name="EnsemblMetazoa"/>
        </authorList>
    </citation>
    <scope>IDENTIFICATION</scope>
</reference>
<accession>A0ABM5GVI1</accession>